<dbReference type="EMBL" id="BEZZ01260986">
    <property type="protein sequence ID" value="GCC49439.1"/>
    <property type="molecule type" value="Genomic_DNA"/>
</dbReference>
<evidence type="ECO:0000313" key="2">
    <source>
        <dbReference type="Proteomes" id="UP000287033"/>
    </source>
</evidence>
<proteinExistence type="predicted"/>
<feature type="non-terminal residue" evidence="1">
    <location>
        <position position="150"/>
    </location>
</feature>
<dbReference type="Proteomes" id="UP000287033">
    <property type="component" value="Unassembled WGS sequence"/>
</dbReference>
<organism evidence="1 2">
    <name type="scientific">Chiloscyllium punctatum</name>
    <name type="common">Brownbanded bambooshark</name>
    <name type="synonym">Hemiscyllium punctatum</name>
    <dbReference type="NCBI Taxonomy" id="137246"/>
    <lineage>
        <taxon>Eukaryota</taxon>
        <taxon>Metazoa</taxon>
        <taxon>Chordata</taxon>
        <taxon>Craniata</taxon>
        <taxon>Vertebrata</taxon>
        <taxon>Chondrichthyes</taxon>
        <taxon>Elasmobranchii</taxon>
        <taxon>Galeomorphii</taxon>
        <taxon>Galeoidea</taxon>
        <taxon>Orectolobiformes</taxon>
        <taxon>Hemiscylliidae</taxon>
        <taxon>Chiloscyllium</taxon>
    </lineage>
</organism>
<dbReference type="AlphaFoldDB" id="A0A401U3I0"/>
<sequence>MLIRDRIDTGLIEANDRAAVGPVAKRLAVASRDVDLVADCDIFQKAEMGVAMRGVDRDAALAGVDALLDMTGAERQRLAAAARQRDRGHVQPLHLDPGHGPGIGPVPWLHGQAGFDALCKGALQQHLRDQRLGVDIAALAEQDQADEGEG</sequence>
<reference evidence="1 2" key="1">
    <citation type="journal article" date="2018" name="Nat. Ecol. Evol.">
        <title>Shark genomes provide insights into elasmobranch evolution and the origin of vertebrates.</title>
        <authorList>
            <person name="Hara Y"/>
            <person name="Yamaguchi K"/>
            <person name="Onimaru K"/>
            <person name="Kadota M"/>
            <person name="Koyanagi M"/>
            <person name="Keeley SD"/>
            <person name="Tatsumi K"/>
            <person name="Tanaka K"/>
            <person name="Motone F"/>
            <person name="Kageyama Y"/>
            <person name="Nozu R"/>
            <person name="Adachi N"/>
            <person name="Nishimura O"/>
            <person name="Nakagawa R"/>
            <person name="Tanegashima C"/>
            <person name="Kiyatake I"/>
            <person name="Matsumoto R"/>
            <person name="Murakumo K"/>
            <person name="Nishida K"/>
            <person name="Terakita A"/>
            <person name="Kuratani S"/>
            <person name="Sato K"/>
            <person name="Hyodo S Kuraku.S."/>
        </authorList>
    </citation>
    <scope>NUCLEOTIDE SEQUENCE [LARGE SCALE GENOMIC DNA]</scope>
</reference>
<protein>
    <submittedName>
        <fullName evidence="1">Uncharacterized protein</fullName>
    </submittedName>
</protein>
<gene>
    <name evidence="1" type="ORF">chiPu_0033369</name>
</gene>
<accession>A0A401U3I0</accession>
<keyword evidence="2" id="KW-1185">Reference proteome</keyword>
<evidence type="ECO:0000313" key="1">
    <source>
        <dbReference type="EMBL" id="GCC49439.1"/>
    </source>
</evidence>
<name>A0A401U3I0_CHIPU</name>
<comment type="caution">
    <text evidence="1">The sequence shown here is derived from an EMBL/GenBank/DDBJ whole genome shotgun (WGS) entry which is preliminary data.</text>
</comment>